<sequence length="64" mass="7753">MFKKHRTLNLEHLKLKEDIFPIIKDMISRNFFKGNIRTKKGFLAKTKYNFYLNYNLEKVIVSDT</sequence>
<reference evidence="1" key="1">
    <citation type="journal article" date="2014" name="Front. Microbiol.">
        <title>High frequency of phylogenetically diverse reductive dehalogenase-homologous genes in deep subseafloor sedimentary metagenomes.</title>
        <authorList>
            <person name="Kawai M."/>
            <person name="Futagami T."/>
            <person name="Toyoda A."/>
            <person name="Takaki Y."/>
            <person name="Nishi S."/>
            <person name="Hori S."/>
            <person name="Arai W."/>
            <person name="Tsubouchi T."/>
            <person name="Morono Y."/>
            <person name="Uchiyama I."/>
            <person name="Ito T."/>
            <person name="Fujiyama A."/>
            <person name="Inagaki F."/>
            <person name="Takami H."/>
        </authorList>
    </citation>
    <scope>NUCLEOTIDE SEQUENCE</scope>
    <source>
        <strain evidence="1">Expedition CK06-06</strain>
    </source>
</reference>
<accession>X1CF15</accession>
<dbReference type="AlphaFoldDB" id="X1CF15"/>
<feature type="non-terminal residue" evidence="1">
    <location>
        <position position="64"/>
    </location>
</feature>
<comment type="caution">
    <text evidence="1">The sequence shown here is derived from an EMBL/GenBank/DDBJ whole genome shotgun (WGS) entry which is preliminary data.</text>
</comment>
<organism evidence="1">
    <name type="scientific">marine sediment metagenome</name>
    <dbReference type="NCBI Taxonomy" id="412755"/>
    <lineage>
        <taxon>unclassified sequences</taxon>
        <taxon>metagenomes</taxon>
        <taxon>ecological metagenomes</taxon>
    </lineage>
</organism>
<protein>
    <submittedName>
        <fullName evidence="1">Uncharacterized protein</fullName>
    </submittedName>
</protein>
<evidence type="ECO:0000313" key="1">
    <source>
        <dbReference type="EMBL" id="GAH06901.1"/>
    </source>
</evidence>
<dbReference type="EMBL" id="BART01036022">
    <property type="protein sequence ID" value="GAH06901.1"/>
    <property type="molecule type" value="Genomic_DNA"/>
</dbReference>
<gene>
    <name evidence="1" type="ORF">S01H4_60926</name>
</gene>
<proteinExistence type="predicted"/>
<name>X1CF15_9ZZZZ</name>